<dbReference type="EMBL" id="JAHCQH010000016">
    <property type="protein sequence ID" value="MBS9477790.1"/>
    <property type="molecule type" value="Genomic_DNA"/>
</dbReference>
<feature type="chain" id="PRO_5045953863" description="Cellulose synthase" evidence="2">
    <location>
        <begin position="22"/>
        <end position="770"/>
    </location>
</feature>
<name>A0ABS5R7Z1_9HYPH</name>
<dbReference type="Gene3D" id="1.25.40.10">
    <property type="entry name" value="Tetratricopeptide repeat domain"/>
    <property type="match status" value="2"/>
</dbReference>
<feature type="region of interest" description="Disordered" evidence="1">
    <location>
        <begin position="578"/>
        <end position="608"/>
    </location>
</feature>
<evidence type="ECO:0000313" key="4">
    <source>
        <dbReference type="Proteomes" id="UP001166585"/>
    </source>
</evidence>
<evidence type="ECO:0008006" key="5">
    <source>
        <dbReference type="Google" id="ProtNLM"/>
    </source>
</evidence>
<dbReference type="RefSeq" id="WP_213755629.1">
    <property type="nucleotide sequence ID" value="NZ_JAHCQH010000016.1"/>
</dbReference>
<dbReference type="SUPFAM" id="SSF48452">
    <property type="entry name" value="TPR-like"/>
    <property type="match status" value="2"/>
</dbReference>
<organism evidence="3 4">
    <name type="scientific">Ancylobacter radicis</name>
    <dbReference type="NCBI Taxonomy" id="2836179"/>
    <lineage>
        <taxon>Bacteria</taxon>
        <taxon>Pseudomonadati</taxon>
        <taxon>Pseudomonadota</taxon>
        <taxon>Alphaproteobacteria</taxon>
        <taxon>Hyphomicrobiales</taxon>
        <taxon>Xanthobacteraceae</taxon>
        <taxon>Ancylobacter</taxon>
    </lineage>
</organism>
<feature type="compositionally biased region" description="Low complexity" evidence="1">
    <location>
        <begin position="597"/>
        <end position="608"/>
    </location>
</feature>
<gene>
    <name evidence="3" type="ORF">KIP89_11805</name>
</gene>
<keyword evidence="2" id="KW-0732">Signal</keyword>
<evidence type="ECO:0000256" key="1">
    <source>
        <dbReference type="SAM" id="MobiDB-lite"/>
    </source>
</evidence>
<feature type="signal peptide" evidence="2">
    <location>
        <begin position="1"/>
        <end position="21"/>
    </location>
</feature>
<dbReference type="InterPro" id="IPR011990">
    <property type="entry name" value="TPR-like_helical_dom_sf"/>
</dbReference>
<sequence>MSLKRAALLILLGGAVLPAIAQQIELPVGPGSNRANDNNRPKVDETALRYFASQGDTRRLEAEIARLRALYPDWSPPGDLFGPQSDVELERMWKMYAEGKYSDVRSAIAARQAADSSWEPPADLIARLNEAETRQRLINASDAEQWATVLRLATDTPGVLTCTNVDILWRVAEAFAKTNQVPRALDAYTYVLTNCTDANERLATMQKAIPLLTDDQIANLMKLERQDAEGKPEFDVLRDDLIRRRMGVAAENPEYSVPDADIKRLETLAKQNDAPGDPLLLGWYLFRHDEAQRALEWFKLALDRKGGPKSAEGYVLALNFLGRALEAEPIAFEWRDAAPENNKAYLDVVISLLTADPPPVLDEIVLARFSPVVMRDKYVPGAQALGWYAYNTGQIVTSQSWFETALNWDPNDEPSAYGLSLTFWRLGDGARLSAIVQSWGARSERIVALVDPVVRARLEARNAQTAINRYTDPLVAAAARLTPTPTLRPPPVGVPTIGAGRTYVPGAGVAYPTTPSATTAMSYAGQGFQPIPQQFQGVPAQGAAVGTTQFQPIPQAGTAYQPSAQFTPVAAVAADQTYATQAAPTPPRRRNLAQSTARSGNASESAGGAASAAVARGWKLMELNRPMEAISSFDYAIQYGSGRVAEDAAYGKSLAYIRKGMTNQAQAAALEAPQNPRRSLQLTGDLLAQRALEFYRDGRYVEAIIALDERARLGPEQQDLMMLRAWSYYHIHDYQSANRIFKALSQQGNKEAMNGMSAVDSVTRKTRDSY</sequence>
<comment type="caution">
    <text evidence="3">The sequence shown here is derived from an EMBL/GenBank/DDBJ whole genome shotgun (WGS) entry which is preliminary data.</text>
</comment>
<evidence type="ECO:0000313" key="3">
    <source>
        <dbReference type="EMBL" id="MBS9477790.1"/>
    </source>
</evidence>
<accession>A0ABS5R7Z1</accession>
<evidence type="ECO:0000256" key="2">
    <source>
        <dbReference type="SAM" id="SignalP"/>
    </source>
</evidence>
<dbReference type="Proteomes" id="UP001166585">
    <property type="component" value="Unassembled WGS sequence"/>
</dbReference>
<protein>
    <recommendedName>
        <fullName evidence="5">Cellulose synthase</fullName>
    </recommendedName>
</protein>
<proteinExistence type="predicted"/>
<reference evidence="3" key="1">
    <citation type="submission" date="2021-05" db="EMBL/GenBank/DDBJ databases">
        <authorList>
            <person name="Sun Q."/>
            <person name="Inoue M."/>
        </authorList>
    </citation>
    <scope>NUCLEOTIDE SEQUENCE</scope>
    <source>
        <strain evidence="3">VKM B-3255</strain>
    </source>
</reference>
<keyword evidence="4" id="KW-1185">Reference proteome</keyword>